<proteinExistence type="predicted"/>
<evidence type="ECO:0008006" key="6">
    <source>
        <dbReference type="Google" id="ProtNLM"/>
    </source>
</evidence>
<evidence type="ECO:0000313" key="5">
    <source>
        <dbReference type="Proteomes" id="UP000243525"/>
    </source>
</evidence>
<feature type="coiled-coil region" evidence="1">
    <location>
        <begin position="73"/>
        <end position="114"/>
    </location>
</feature>
<dbReference type="InterPro" id="IPR010916">
    <property type="entry name" value="TonB_box_CS"/>
</dbReference>
<name>A0A2T5BT78_9BACT</name>
<reference evidence="4 5" key="1">
    <citation type="submission" date="2018-04" db="EMBL/GenBank/DDBJ databases">
        <title>Genomic Encyclopedia of Archaeal and Bacterial Type Strains, Phase II (KMG-II): from individual species to whole genera.</title>
        <authorList>
            <person name="Goeker M."/>
        </authorList>
    </citation>
    <scope>NUCLEOTIDE SEQUENCE [LARGE SCALE GENOMIC DNA]</scope>
    <source>
        <strain evidence="4 5">DSM 28823</strain>
    </source>
</reference>
<organism evidence="4 5">
    <name type="scientific">Mangrovibacterium marinum</name>
    <dbReference type="NCBI Taxonomy" id="1639118"/>
    <lineage>
        <taxon>Bacteria</taxon>
        <taxon>Pseudomonadati</taxon>
        <taxon>Bacteroidota</taxon>
        <taxon>Bacteroidia</taxon>
        <taxon>Marinilabiliales</taxon>
        <taxon>Prolixibacteraceae</taxon>
        <taxon>Mangrovibacterium</taxon>
    </lineage>
</organism>
<accession>A0A2T5BT78</accession>
<evidence type="ECO:0000256" key="2">
    <source>
        <dbReference type="SAM" id="Phobius"/>
    </source>
</evidence>
<dbReference type="PROSITE" id="PS00430">
    <property type="entry name" value="TONB_DEPENDENT_REC_1"/>
    <property type="match status" value="1"/>
</dbReference>
<protein>
    <recommendedName>
        <fullName evidence="6">tRNA (Guanine-N1)-methyltransferase</fullName>
    </recommendedName>
</protein>
<dbReference type="EMBL" id="QAAD01000038">
    <property type="protein sequence ID" value="PTN02630.1"/>
    <property type="molecule type" value="Genomic_DNA"/>
</dbReference>
<dbReference type="AlphaFoldDB" id="A0A2T5BT78"/>
<keyword evidence="2" id="KW-0472">Membrane</keyword>
<dbReference type="RefSeq" id="WP_107824009.1">
    <property type="nucleotide sequence ID" value="NZ_OY782574.1"/>
</dbReference>
<keyword evidence="2" id="KW-0812">Transmembrane</keyword>
<keyword evidence="3" id="KW-0732">Signal</keyword>
<gene>
    <name evidence="4" type="ORF">C8N47_13811</name>
</gene>
<evidence type="ECO:0000256" key="3">
    <source>
        <dbReference type="SAM" id="SignalP"/>
    </source>
</evidence>
<evidence type="ECO:0000313" key="4">
    <source>
        <dbReference type="EMBL" id="PTN02630.1"/>
    </source>
</evidence>
<keyword evidence="5" id="KW-1185">Reference proteome</keyword>
<feature type="transmembrane region" description="Helical" evidence="2">
    <location>
        <begin position="133"/>
        <end position="152"/>
    </location>
</feature>
<dbReference type="OrthoDB" id="981213at2"/>
<keyword evidence="1" id="KW-0175">Coiled coil</keyword>
<dbReference type="Proteomes" id="UP000243525">
    <property type="component" value="Unassembled WGS sequence"/>
</dbReference>
<evidence type="ECO:0000256" key="1">
    <source>
        <dbReference type="SAM" id="Coils"/>
    </source>
</evidence>
<feature type="chain" id="PRO_5015492698" description="tRNA (Guanine-N1)-methyltransferase" evidence="3">
    <location>
        <begin position="24"/>
        <end position="202"/>
    </location>
</feature>
<feature type="signal peptide" evidence="3">
    <location>
        <begin position="1"/>
        <end position="23"/>
    </location>
</feature>
<comment type="caution">
    <text evidence="4">The sequence shown here is derived from an EMBL/GenBank/DDBJ whole genome shotgun (WGS) entry which is preliminary data.</text>
</comment>
<keyword evidence="2" id="KW-1133">Transmembrane helix</keyword>
<sequence length="202" mass="23036">MKRRFRKTFITLLVAALPLSIFAQSGAIESAYDTLTVEGQFDYLFNKSNKYEEYKVMRMSSYAALKQNSLDSIKVYSQQISVLNQEISNLNTKIESQSAEVDRLTTELNETKLKQDSMSLLGLLVSKEAYNSIMWGIVLCLLVLAGVLFSLFKKGHTVVKATKKRLEEVQTDLENHRKNALVREQKLARELMDVKLKNKSNS</sequence>